<proteinExistence type="predicted"/>
<dbReference type="Proteomes" id="UP000494301">
    <property type="component" value="Unassembled WGS sequence"/>
</dbReference>
<evidence type="ECO:0000313" key="2">
    <source>
        <dbReference type="Proteomes" id="UP000494301"/>
    </source>
</evidence>
<protein>
    <recommendedName>
        <fullName evidence="3">Cytoplasmic protein</fullName>
    </recommendedName>
</protein>
<accession>A0A6J5JVH1</accession>
<sequence length="197" mass="22363">MKGRIIFLLEEPSMKILLDDLLPRLFPGLEVQVHFQCVPHEGKADLDKSIPKKLKAWREPDVRFVVVRDNDSADCVALKRRIEGVCVEAGRPETLIRLVCQELESWYIGDLGALEAAFPRCRMDTPALRKKFSDPDSWQKPSNELSRLIPSFQKLSGARLMASNLRGENNRSRSFCVFLDGLRRIVAEMGYVYEGGG</sequence>
<gene>
    <name evidence="1" type="ORF">BLA3211_08386</name>
</gene>
<organism evidence="1 2">
    <name type="scientific">Burkholderia aenigmatica</name>
    <dbReference type="NCBI Taxonomy" id="2015348"/>
    <lineage>
        <taxon>Bacteria</taxon>
        <taxon>Pseudomonadati</taxon>
        <taxon>Pseudomonadota</taxon>
        <taxon>Betaproteobacteria</taxon>
        <taxon>Burkholderiales</taxon>
        <taxon>Burkholderiaceae</taxon>
        <taxon>Burkholderia</taxon>
        <taxon>Burkholderia cepacia complex</taxon>
    </lineage>
</organism>
<dbReference type="EMBL" id="CABWIL020000059">
    <property type="protein sequence ID" value="CAB3975218.1"/>
    <property type="molecule type" value="Genomic_DNA"/>
</dbReference>
<reference evidence="1 2" key="1">
    <citation type="submission" date="2020-04" db="EMBL/GenBank/DDBJ databases">
        <authorList>
            <person name="Depoorter E."/>
        </authorList>
    </citation>
    <scope>NUCLEOTIDE SEQUENCE [LARGE SCALE GENOMIC DNA]</scope>
    <source>
        <strain evidence="1 2">BCC0217</strain>
    </source>
</reference>
<evidence type="ECO:0000313" key="1">
    <source>
        <dbReference type="EMBL" id="CAB3975218.1"/>
    </source>
</evidence>
<dbReference type="AlphaFoldDB" id="A0A6J5JVH1"/>
<evidence type="ECO:0008006" key="3">
    <source>
        <dbReference type="Google" id="ProtNLM"/>
    </source>
</evidence>
<name>A0A6J5JVH1_9BURK</name>
<dbReference type="Pfam" id="PF14103">
    <property type="entry name" value="DUF4276"/>
    <property type="match status" value="1"/>
</dbReference>
<dbReference type="InterPro" id="IPR025455">
    <property type="entry name" value="DUF4276"/>
</dbReference>